<dbReference type="InterPro" id="IPR005607">
    <property type="entry name" value="BSD_dom"/>
</dbReference>
<dbReference type="Pfam" id="PF03909">
    <property type="entry name" value="BSD"/>
    <property type="match status" value="1"/>
</dbReference>
<keyword evidence="4" id="KW-1185">Reference proteome</keyword>
<feature type="coiled-coil region" evidence="1">
    <location>
        <begin position="297"/>
        <end position="324"/>
    </location>
</feature>
<feature type="compositionally biased region" description="Basic and acidic residues" evidence="2">
    <location>
        <begin position="22"/>
        <end position="36"/>
    </location>
</feature>
<organism evidence="4 5">
    <name type="scientific">Romanomermis culicivorax</name>
    <name type="common">Nematode worm</name>
    <dbReference type="NCBI Taxonomy" id="13658"/>
    <lineage>
        <taxon>Eukaryota</taxon>
        <taxon>Metazoa</taxon>
        <taxon>Ecdysozoa</taxon>
        <taxon>Nematoda</taxon>
        <taxon>Enoplea</taxon>
        <taxon>Dorylaimia</taxon>
        <taxon>Mermithida</taxon>
        <taxon>Mermithoidea</taxon>
        <taxon>Mermithidae</taxon>
        <taxon>Romanomermis</taxon>
    </lineage>
</organism>
<dbReference type="GO" id="GO:0005737">
    <property type="term" value="C:cytoplasm"/>
    <property type="evidence" value="ECO:0007669"/>
    <property type="project" value="TreeGrafter"/>
</dbReference>
<feature type="domain" description="BSD" evidence="3">
    <location>
        <begin position="174"/>
        <end position="226"/>
    </location>
</feature>
<feature type="region of interest" description="Disordered" evidence="2">
    <location>
        <begin position="351"/>
        <end position="374"/>
    </location>
</feature>
<dbReference type="WBParaSite" id="nRc.2.0.1.t15184-RA">
    <property type="protein sequence ID" value="nRc.2.0.1.t15184-RA"/>
    <property type="gene ID" value="nRc.2.0.1.g15184"/>
</dbReference>
<feature type="compositionally biased region" description="Basic and acidic residues" evidence="2">
    <location>
        <begin position="247"/>
        <end position="257"/>
    </location>
</feature>
<feature type="region of interest" description="Disordered" evidence="2">
    <location>
        <begin position="233"/>
        <end position="257"/>
    </location>
</feature>
<feature type="region of interest" description="Disordered" evidence="2">
    <location>
        <begin position="22"/>
        <end position="45"/>
    </location>
</feature>
<dbReference type="Gene3D" id="1.10.3970.10">
    <property type="entry name" value="BSD domain"/>
    <property type="match status" value="1"/>
</dbReference>
<protein>
    <submittedName>
        <fullName evidence="5">BSD domain-containing protein</fullName>
    </submittedName>
</protein>
<dbReference type="InterPro" id="IPR035925">
    <property type="entry name" value="BSD_dom_sf"/>
</dbReference>
<proteinExistence type="predicted"/>
<dbReference type="SMART" id="SM00751">
    <property type="entry name" value="BSD"/>
    <property type="match status" value="1"/>
</dbReference>
<sequence>MSAQKSTEKNGFRFCSIMSKEEENREFPNCDEKSAEKSAAGTSSGSGWFSWYNGAKAKTLSTFDLVKRDLAEFSETVGQQAAATLGAVVPENLNQAPHVLGSKASQWMKNFAQTVNDAVLKMGDTADDDDQQTIVASDFEKKSNFSNRKLSEIQSEPETFLHEPTGAPELFEDWLDHFDVDAKKQEIKLALDESAALRDNLVKLVPSQIAWNLFWARYFYKVHQMDLEDAAMTRKSSKFRSSSSPTKQKDEKAENFKRTVSGSSIGESWGDDSDLDELSNMITEKTALPSFEDQVKLASLDEKMAAVVLEKEELEQKIRRVSSDVPTPPDVLSLSDDATDVVSANEILQLKGNVKQSSNSTTSNSNNGKNLDEELCSEKSFSIVNSSGTSSLNGDGPR</sequence>
<dbReference type="InterPro" id="IPR051494">
    <property type="entry name" value="BSD_domain-containing"/>
</dbReference>
<feature type="compositionally biased region" description="Low complexity" evidence="2">
    <location>
        <begin position="357"/>
        <end position="367"/>
    </location>
</feature>
<dbReference type="PROSITE" id="PS50858">
    <property type="entry name" value="BSD"/>
    <property type="match status" value="1"/>
</dbReference>
<dbReference type="PANTHER" id="PTHR16019:SF5">
    <property type="entry name" value="BSD DOMAIN-CONTAINING PROTEIN 1"/>
    <property type="match status" value="1"/>
</dbReference>
<evidence type="ECO:0000313" key="5">
    <source>
        <dbReference type="WBParaSite" id="nRc.2.0.1.t15184-RA"/>
    </source>
</evidence>
<evidence type="ECO:0000256" key="2">
    <source>
        <dbReference type="SAM" id="MobiDB-lite"/>
    </source>
</evidence>
<reference evidence="5" key="1">
    <citation type="submission" date="2022-11" db="UniProtKB">
        <authorList>
            <consortium name="WormBaseParasite"/>
        </authorList>
    </citation>
    <scope>IDENTIFICATION</scope>
</reference>
<evidence type="ECO:0000313" key="4">
    <source>
        <dbReference type="Proteomes" id="UP000887565"/>
    </source>
</evidence>
<name>A0A915IMT5_ROMCU</name>
<dbReference type="PANTHER" id="PTHR16019">
    <property type="entry name" value="SYNAPSE-ASSOCIATED PROTEIN"/>
    <property type="match status" value="1"/>
</dbReference>
<dbReference type="AlphaFoldDB" id="A0A915IMT5"/>
<dbReference type="Proteomes" id="UP000887565">
    <property type="component" value="Unplaced"/>
</dbReference>
<keyword evidence="1" id="KW-0175">Coiled coil</keyword>
<dbReference type="SUPFAM" id="SSF140383">
    <property type="entry name" value="BSD domain-like"/>
    <property type="match status" value="1"/>
</dbReference>
<evidence type="ECO:0000256" key="1">
    <source>
        <dbReference type="SAM" id="Coils"/>
    </source>
</evidence>
<accession>A0A915IMT5</accession>
<evidence type="ECO:0000259" key="3">
    <source>
        <dbReference type="PROSITE" id="PS50858"/>
    </source>
</evidence>